<dbReference type="EMBL" id="JACIEB010000009">
    <property type="protein sequence ID" value="MBB3983489.1"/>
    <property type="molecule type" value="Genomic_DNA"/>
</dbReference>
<evidence type="ECO:0000259" key="1">
    <source>
        <dbReference type="PROSITE" id="PS51186"/>
    </source>
</evidence>
<dbReference type="GO" id="GO:0016747">
    <property type="term" value="F:acyltransferase activity, transferring groups other than amino-acyl groups"/>
    <property type="evidence" value="ECO:0007669"/>
    <property type="project" value="InterPro"/>
</dbReference>
<protein>
    <submittedName>
        <fullName evidence="2">Putative GNAT family acetyltransferase</fullName>
    </submittedName>
</protein>
<dbReference type="Gene3D" id="3.40.630.30">
    <property type="match status" value="1"/>
</dbReference>
<dbReference type="AlphaFoldDB" id="A0A7W6DQU4"/>
<organism evidence="2 3">
    <name type="scientific">Sphingobium fontiphilum</name>
    <dbReference type="NCBI Taxonomy" id="944425"/>
    <lineage>
        <taxon>Bacteria</taxon>
        <taxon>Pseudomonadati</taxon>
        <taxon>Pseudomonadota</taxon>
        <taxon>Alphaproteobacteria</taxon>
        <taxon>Sphingomonadales</taxon>
        <taxon>Sphingomonadaceae</taxon>
        <taxon>Sphingobium</taxon>
    </lineage>
</organism>
<dbReference type="Proteomes" id="UP000552757">
    <property type="component" value="Unassembled WGS sequence"/>
</dbReference>
<proteinExistence type="predicted"/>
<dbReference type="InterPro" id="IPR013653">
    <property type="entry name" value="GCN5-like_dom"/>
</dbReference>
<evidence type="ECO:0000313" key="3">
    <source>
        <dbReference type="Proteomes" id="UP000552757"/>
    </source>
</evidence>
<name>A0A7W6DQU4_9SPHN</name>
<reference evidence="2 3" key="1">
    <citation type="submission" date="2020-08" db="EMBL/GenBank/DDBJ databases">
        <title>Genomic Encyclopedia of Type Strains, Phase IV (KMG-IV): sequencing the most valuable type-strain genomes for metagenomic binning, comparative biology and taxonomic classification.</title>
        <authorList>
            <person name="Goeker M."/>
        </authorList>
    </citation>
    <scope>NUCLEOTIDE SEQUENCE [LARGE SCALE GENOMIC DNA]</scope>
    <source>
        <strain evidence="2 3">DSM 29348</strain>
    </source>
</reference>
<comment type="caution">
    <text evidence="2">The sequence shown here is derived from an EMBL/GenBank/DDBJ whole genome shotgun (WGS) entry which is preliminary data.</text>
</comment>
<keyword evidence="2" id="KW-0808">Transferase</keyword>
<sequence>MSPHPLDRPVWNALNSHWSPLAEGDGTALRLNPDHGPFAAAADNGAAARAALAALTPATDELWTVEREQDPPLPGVHVVRQAALAQMVATDLPTPTGLIQPIELTEEDAPAMRELALMTKPGPFRPFTHRLGRFIGIRQDGRLVAMAGERLRLPGFAEVSGVCTHPDYRGRGHASALMLIVAHAMRQRGETPFLHAYAAHEGTIALYEKLGFRRRATMHMMVFAR</sequence>
<dbReference type="InterPro" id="IPR000182">
    <property type="entry name" value="GNAT_dom"/>
</dbReference>
<keyword evidence="3" id="KW-1185">Reference proteome</keyword>
<dbReference type="InterPro" id="IPR016181">
    <property type="entry name" value="Acyl_CoA_acyltransferase"/>
</dbReference>
<accession>A0A7W6DQU4</accession>
<dbReference type="Pfam" id="PF08445">
    <property type="entry name" value="FR47"/>
    <property type="match status" value="1"/>
</dbReference>
<dbReference type="SUPFAM" id="SSF55729">
    <property type="entry name" value="Acyl-CoA N-acyltransferases (Nat)"/>
    <property type="match status" value="1"/>
</dbReference>
<dbReference type="CDD" id="cd04301">
    <property type="entry name" value="NAT_SF"/>
    <property type="match status" value="1"/>
</dbReference>
<gene>
    <name evidence="2" type="ORF">GGR44_003180</name>
</gene>
<dbReference type="RefSeq" id="WP_183956428.1">
    <property type="nucleotide sequence ID" value="NZ_JACIEB010000009.1"/>
</dbReference>
<feature type="domain" description="N-acetyltransferase" evidence="1">
    <location>
        <begin position="99"/>
        <end position="225"/>
    </location>
</feature>
<dbReference type="PROSITE" id="PS51186">
    <property type="entry name" value="GNAT"/>
    <property type="match status" value="1"/>
</dbReference>
<evidence type="ECO:0000313" key="2">
    <source>
        <dbReference type="EMBL" id="MBB3983489.1"/>
    </source>
</evidence>